<dbReference type="InterPro" id="IPR018050">
    <property type="entry name" value="Pmannose_isomerase-type1_CS"/>
</dbReference>
<dbReference type="InterPro" id="IPR046458">
    <property type="entry name" value="PMI_typeI_hel"/>
</dbReference>
<comment type="catalytic activity">
    <reaction evidence="1">
        <text>D-mannose 6-phosphate = D-fructose 6-phosphate</text>
        <dbReference type="Rhea" id="RHEA:12356"/>
        <dbReference type="ChEBI" id="CHEBI:58735"/>
        <dbReference type="ChEBI" id="CHEBI:61527"/>
        <dbReference type="EC" id="5.3.1.8"/>
    </reaction>
</comment>
<evidence type="ECO:0000256" key="1">
    <source>
        <dbReference type="ARBA" id="ARBA00000757"/>
    </source>
</evidence>
<feature type="binding site" evidence="9">
    <location>
        <position position="121"/>
    </location>
    <ligand>
        <name>Zn(2+)</name>
        <dbReference type="ChEBI" id="CHEBI:29105"/>
    </ligand>
</feature>
<dbReference type="PRINTS" id="PR00714">
    <property type="entry name" value="MAN6PISMRASE"/>
</dbReference>
<sequence>MEENNNTEIKKRKRMINKPLRLQCAVKNYNWGIVGNKSHVSRLFCLNSGTHINPNEPYAEFWIGTHESGASFLDHGGLSLKEWISKNPDVLGDRVLNKWGGDLPFLFKVLSVEKALSIQAHPDKELARTLHKSQPSLYSDENHKPEMALALTEFEALCGFISLKELRNVLCTVPEIVDLVGGADAEQCFPVSEFGRSQEVKAIVESIFSQILLSSRDEICEIVSRLKWRLNLEKKKRQLTDKEMLVLRLEGQYPDDAGVLATFLLNYVKLNRGEALCIGANEPHAYIRGECIECMATSDNVVRAGLTSKHRDIQTLLSMLNRRQGFPQILKGISLNPHTTRYLPPFEEFEVDFCIIPQAASVVFPSVAGPSLFLFISRNGTLSAGFSKEQIVEEGEVLFVPAYMEFTITSQSKELHLYRAGVNSSFFQAF</sequence>
<dbReference type="GO" id="GO:0008270">
    <property type="term" value="F:zinc ion binding"/>
    <property type="evidence" value="ECO:0007669"/>
    <property type="project" value="InterPro"/>
</dbReference>
<feature type="active site" evidence="8">
    <location>
        <position position="303"/>
    </location>
</feature>
<name>A0A2H5P5A7_CITUN</name>
<dbReference type="PROSITE" id="PS00965">
    <property type="entry name" value="PMI_I_1"/>
    <property type="match status" value="1"/>
</dbReference>
<keyword evidence="13" id="KW-1185">Reference proteome</keyword>
<dbReference type="GO" id="GO:0005829">
    <property type="term" value="C:cytosol"/>
    <property type="evidence" value="ECO:0007669"/>
    <property type="project" value="TreeGrafter"/>
</dbReference>
<dbReference type="Pfam" id="PF20512">
    <property type="entry name" value="PMI_typeI_hel"/>
    <property type="match status" value="1"/>
</dbReference>
<evidence type="ECO:0000259" key="11">
    <source>
        <dbReference type="Pfam" id="PF20512"/>
    </source>
</evidence>
<dbReference type="STRING" id="55188.A0A2H5P5A7"/>
<feature type="domain" description="Phosphomannose isomerase type I catalytic" evidence="10">
    <location>
        <begin position="20"/>
        <end position="160"/>
    </location>
</feature>
<dbReference type="InterPro" id="IPR011051">
    <property type="entry name" value="RmlC_Cupin_sf"/>
</dbReference>
<comment type="cofactor">
    <cofactor evidence="9">
        <name>Zn(2+)</name>
        <dbReference type="ChEBI" id="CHEBI:29105"/>
    </cofactor>
    <text evidence="9">Binds 1 zinc ion per subunit.</text>
</comment>
<dbReference type="CDD" id="cd07011">
    <property type="entry name" value="cupin_PMI_type_I_N"/>
    <property type="match status" value="1"/>
</dbReference>
<dbReference type="PANTHER" id="PTHR10309:SF10">
    <property type="entry name" value="MANNOSE-6-PHOSPHATE ISOMERASE"/>
    <property type="match status" value="1"/>
</dbReference>
<dbReference type="NCBIfam" id="TIGR00218">
    <property type="entry name" value="manA"/>
    <property type="match status" value="1"/>
</dbReference>
<dbReference type="InterPro" id="IPR046457">
    <property type="entry name" value="PMI_typeI_cat"/>
</dbReference>
<reference evidence="12 13" key="1">
    <citation type="journal article" date="2017" name="Front. Genet.">
        <title>Draft sequencing of the heterozygous diploid genome of Satsuma (Citrus unshiu Marc.) using a hybrid assembly approach.</title>
        <authorList>
            <person name="Shimizu T."/>
            <person name="Tanizawa Y."/>
            <person name="Mochizuki T."/>
            <person name="Nagasaki H."/>
            <person name="Yoshioka T."/>
            <person name="Toyoda A."/>
            <person name="Fujiyama A."/>
            <person name="Kaminuma E."/>
            <person name="Nakamura Y."/>
        </authorList>
    </citation>
    <scope>NUCLEOTIDE SEQUENCE [LARGE SCALE GENOMIC DNA]</scope>
    <source>
        <strain evidence="13">cv. Miyagawa wase</strain>
    </source>
</reference>
<evidence type="ECO:0000256" key="8">
    <source>
        <dbReference type="PIRSR" id="PIRSR001480-1"/>
    </source>
</evidence>
<keyword evidence="5 9" id="KW-0479">Metal-binding</keyword>
<dbReference type="Proteomes" id="UP000236630">
    <property type="component" value="Unassembled WGS sequence"/>
</dbReference>
<dbReference type="InterPro" id="IPR016305">
    <property type="entry name" value="Mannose-6-P_Isomerase"/>
</dbReference>
<dbReference type="FunFam" id="2.60.120.10:FF:000044">
    <property type="entry name" value="Mannose-6-phosphate isomerase"/>
    <property type="match status" value="1"/>
</dbReference>
<comment type="similarity">
    <text evidence="3">Belongs to the mannose-6-phosphate isomerase type 1 family.</text>
</comment>
<evidence type="ECO:0000313" key="13">
    <source>
        <dbReference type="Proteomes" id="UP000236630"/>
    </source>
</evidence>
<protein>
    <recommendedName>
        <fullName evidence="4">mannose-6-phosphate isomerase</fullName>
        <ecNumber evidence="4">5.3.1.8</ecNumber>
    </recommendedName>
</protein>
<evidence type="ECO:0000256" key="3">
    <source>
        <dbReference type="ARBA" id="ARBA00010772"/>
    </source>
</evidence>
<dbReference type="UniPathway" id="UPA00126">
    <property type="reaction ID" value="UER00423"/>
</dbReference>
<dbReference type="EMBL" id="BDQV01000039">
    <property type="protein sequence ID" value="GAY47556.1"/>
    <property type="molecule type" value="Genomic_DNA"/>
</dbReference>
<feature type="domain" description="Phosphomannose isomerase type I helical insertion" evidence="11">
    <location>
        <begin position="197"/>
        <end position="265"/>
    </location>
</feature>
<dbReference type="GO" id="GO:0009298">
    <property type="term" value="P:GDP-mannose biosynthetic process"/>
    <property type="evidence" value="ECO:0007669"/>
    <property type="project" value="UniProtKB-UniPathway"/>
</dbReference>
<evidence type="ECO:0000256" key="4">
    <source>
        <dbReference type="ARBA" id="ARBA00011956"/>
    </source>
</evidence>
<comment type="pathway">
    <text evidence="2">Nucleotide-sugar biosynthesis; GDP-alpha-D-mannose biosynthesis; alpha-D-mannose 1-phosphate from D-fructose 6-phosphate: step 1/2.</text>
</comment>
<evidence type="ECO:0000256" key="6">
    <source>
        <dbReference type="ARBA" id="ARBA00022833"/>
    </source>
</evidence>
<evidence type="ECO:0000256" key="5">
    <source>
        <dbReference type="ARBA" id="ARBA00022723"/>
    </source>
</evidence>
<proteinExistence type="inferred from homology"/>
<accession>A0A2H5P5A7</accession>
<feature type="binding site" evidence="9">
    <location>
        <position position="284"/>
    </location>
    <ligand>
        <name>Zn(2+)</name>
        <dbReference type="ChEBI" id="CHEBI:29105"/>
    </ligand>
</feature>
<evidence type="ECO:0000256" key="2">
    <source>
        <dbReference type="ARBA" id="ARBA00004666"/>
    </source>
</evidence>
<evidence type="ECO:0000256" key="7">
    <source>
        <dbReference type="ARBA" id="ARBA00023235"/>
    </source>
</evidence>
<dbReference type="InterPro" id="IPR014710">
    <property type="entry name" value="RmlC-like_jellyroll"/>
</dbReference>
<evidence type="ECO:0000259" key="10">
    <source>
        <dbReference type="Pfam" id="PF20511"/>
    </source>
</evidence>
<dbReference type="GO" id="GO:0004476">
    <property type="term" value="F:mannose-6-phosphate isomerase activity"/>
    <property type="evidence" value="ECO:0007669"/>
    <property type="project" value="UniProtKB-EC"/>
</dbReference>
<dbReference type="PANTHER" id="PTHR10309">
    <property type="entry name" value="MANNOSE-6-PHOSPHATE ISOMERASE"/>
    <property type="match status" value="1"/>
</dbReference>
<evidence type="ECO:0000313" key="12">
    <source>
        <dbReference type="EMBL" id="GAY47556.1"/>
    </source>
</evidence>
<dbReference type="PIRSF" id="PIRSF001480">
    <property type="entry name" value="Mannose-6-phosphate_isomerase"/>
    <property type="match status" value="1"/>
</dbReference>
<comment type="caution">
    <text evidence="12">The sequence shown here is derived from an EMBL/GenBank/DDBJ whole genome shotgun (WGS) entry which is preliminary data.</text>
</comment>
<gene>
    <name evidence="12" type="ORF">CUMW_105320</name>
</gene>
<feature type="binding site" evidence="9">
    <location>
        <position position="119"/>
    </location>
    <ligand>
        <name>Zn(2+)</name>
        <dbReference type="ChEBI" id="CHEBI:29105"/>
    </ligand>
</feature>
<dbReference type="EC" id="5.3.1.8" evidence="4"/>
<dbReference type="AlphaFoldDB" id="A0A2H5P5A7"/>
<keyword evidence="7" id="KW-0413">Isomerase</keyword>
<organism evidence="12 13">
    <name type="scientific">Citrus unshiu</name>
    <name type="common">Satsuma mandarin</name>
    <name type="synonym">Citrus nobilis var. unshiu</name>
    <dbReference type="NCBI Taxonomy" id="55188"/>
    <lineage>
        <taxon>Eukaryota</taxon>
        <taxon>Viridiplantae</taxon>
        <taxon>Streptophyta</taxon>
        <taxon>Embryophyta</taxon>
        <taxon>Tracheophyta</taxon>
        <taxon>Spermatophyta</taxon>
        <taxon>Magnoliopsida</taxon>
        <taxon>eudicotyledons</taxon>
        <taxon>Gunneridae</taxon>
        <taxon>Pentapetalae</taxon>
        <taxon>rosids</taxon>
        <taxon>malvids</taxon>
        <taxon>Sapindales</taxon>
        <taxon>Rutaceae</taxon>
        <taxon>Aurantioideae</taxon>
        <taxon>Citrus</taxon>
    </lineage>
</organism>
<keyword evidence="6 9" id="KW-0862">Zinc</keyword>
<dbReference type="Pfam" id="PF20511">
    <property type="entry name" value="PMI_typeI_cat"/>
    <property type="match status" value="1"/>
</dbReference>
<feature type="binding site" evidence="9">
    <location>
        <position position="146"/>
    </location>
    <ligand>
        <name>Zn(2+)</name>
        <dbReference type="ChEBI" id="CHEBI:29105"/>
    </ligand>
</feature>
<evidence type="ECO:0000256" key="9">
    <source>
        <dbReference type="PIRSR" id="PIRSR001480-2"/>
    </source>
</evidence>
<dbReference type="InterPro" id="IPR001250">
    <property type="entry name" value="Man6P_Isoase-1"/>
</dbReference>
<dbReference type="Gene3D" id="1.10.441.10">
    <property type="entry name" value="Phosphomannose Isomerase, domain 2"/>
    <property type="match status" value="1"/>
</dbReference>
<dbReference type="SUPFAM" id="SSF51182">
    <property type="entry name" value="RmlC-like cupins"/>
    <property type="match status" value="1"/>
</dbReference>
<dbReference type="GO" id="GO:0005975">
    <property type="term" value="P:carbohydrate metabolic process"/>
    <property type="evidence" value="ECO:0007669"/>
    <property type="project" value="InterPro"/>
</dbReference>
<dbReference type="Gene3D" id="2.60.120.10">
    <property type="entry name" value="Jelly Rolls"/>
    <property type="match status" value="2"/>
</dbReference>